<proteinExistence type="predicted"/>
<feature type="region of interest" description="Disordered" evidence="1">
    <location>
        <begin position="58"/>
        <end position="83"/>
    </location>
</feature>
<accession>A0A8J4VWX7</accession>
<reference evidence="2" key="1">
    <citation type="submission" date="2020-03" db="EMBL/GenBank/DDBJ databases">
        <title>Castanea mollissima Vanexum genome sequencing.</title>
        <authorList>
            <person name="Staton M."/>
        </authorList>
    </citation>
    <scope>NUCLEOTIDE SEQUENCE</scope>
    <source>
        <tissue evidence="2">Leaf</tissue>
    </source>
</reference>
<dbReference type="PANTHER" id="PTHR36335">
    <property type="entry name" value="CHAPERONE DNAJ-DOMAIN SUPERFAMILY PROTEIN"/>
    <property type="match status" value="1"/>
</dbReference>
<sequence>MRGPEVSIFFEKIFKKVKHVLVLEVDETLGNKEEVNGDVLRNKDDEFHQARSCNSCNEKGRVVSNSGSSNYGSVAHPSDHDKDNDVLVPEEPSFCNSPMEGELDTTKEKAYSEQISLCNSRCNETHLVEEKETHDDGFDPLVADEDGDVNPTGQRILISEREMIKETDEYKRAMEEEWASRQQQLQIQIHCIKLKLLLGSRPTMQKRQRGYVGEKEMKGIWWTCRGGKSNVWRK</sequence>
<gene>
    <name evidence="2" type="ORF">CMV_012912</name>
</gene>
<comment type="caution">
    <text evidence="2">The sequence shown here is derived from an EMBL/GenBank/DDBJ whole genome shotgun (WGS) entry which is preliminary data.</text>
</comment>
<evidence type="ECO:0000256" key="1">
    <source>
        <dbReference type="SAM" id="MobiDB-lite"/>
    </source>
</evidence>
<evidence type="ECO:0000313" key="3">
    <source>
        <dbReference type="Proteomes" id="UP000737018"/>
    </source>
</evidence>
<dbReference type="OrthoDB" id="10559271at2759"/>
<dbReference type="Proteomes" id="UP000737018">
    <property type="component" value="Unassembled WGS sequence"/>
</dbReference>
<dbReference type="AlphaFoldDB" id="A0A8J4VWX7"/>
<evidence type="ECO:0000313" key="2">
    <source>
        <dbReference type="EMBL" id="KAF3962591.1"/>
    </source>
</evidence>
<name>A0A8J4VWX7_9ROSI</name>
<protein>
    <submittedName>
        <fullName evidence="2">Uncharacterized protein</fullName>
    </submittedName>
</protein>
<keyword evidence="3" id="KW-1185">Reference proteome</keyword>
<dbReference type="PANTHER" id="PTHR36335:SF1">
    <property type="entry name" value="CHAPERONE DNAJ-DOMAIN SUPERFAMILY PROTEIN"/>
    <property type="match status" value="1"/>
</dbReference>
<dbReference type="EMBL" id="JRKL02001693">
    <property type="protein sequence ID" value="KAF3962591.1"/>
    <property type="molecule type" value="Genomic_DNA"/>
</dbReference>
<organism evidence="2 3">
    <name type="scientific">Castanea mollissima</name>
    <name type="common">Chinese chestnut</name>
    <dbReference type="NCBI Taxonomy" id="60419"/>
    <lineage>
        <taxon>Eukaryota</taxon>
        <taxon>Viridiplantae</taxon>
        <taxon>Streptophyta</taxon>
        <taxon>Embryophyta</taxon>
        <taxon>Tracheophyta</taxon>
        <taxon>Spermatophyta</taxon>
        <taxon>Magnoliopsida</taxon>
        <taxon>eudicotyledons</taxon>
        <taxon>Gunneridae</taxon>
        <taxon>Pentapetalae</taxon>
        <taxon>rosids</taxon>
        <taxon>fabids</taxon>
        <taxon>Fagales</taxon>
        <taxon>Fagaceae</taxon>
        <taxon>Castanea</taxon>
    </lineage>
</organism>
<feature type="compositionally biased region" description="Low complexity" evidence="1">
    <location>
        <begin position="62"/>
        <end position="74"/>
    </location>
</feature>